<protein>
    <submittedName>
        <fullName evidence="1">Uncharacterized protein</fullName>
    </submittedName>
</protein>
<dbReference type="Proteomes" id="UP000249682">
    <property type="component" value="Chromosome"/>
</dbReference>
<dbReference type="EMBL" id="CP029543">
    <property type="protein sequence ID" value="AWV47373.1"/>
    <property type="molecule type" value="Genomic_DNA"/>
</dbReference>
<organism evidence="1 2">
    <name type="scientific">Mycobacterium leprae</name>
    <dbReference type="NCBI Taxonomy" id="1769"/>
    <lineage>
        <taxon>Bacteria</taxon>
        <taxon>Bacillati</taxon>
        <taxon>Actinomycetota</taxon>
        <taxon>Actinomycetes</taxon>
        <taxon>Mycobacteriales</taxon>
        <taxon>Mycobacteriaceae</taxon>
        <taxon>Mycobacterium</taxon>
    </lineage>
</organism>
<reference evidence="1 2" key="1">
    <citation type="submission" date="2018-05" db="EMBL/GenBank/DDBJ databases">
        <title>Evolution of small genomes with special reference to Mycobacterium leprae.</title>
        <authorList>
            <person name="Mohanty P.S."/>
            <person name="Bansal A.K."/>
            <person name="Gupta U.D."/>
            <person name="Naaz F."/>
            <person name="Dwivedi V.D."/>
            <person name="Singh H."/>
            <person name="Gupta G."/>
            <person name="Sharma S."/>
            <person name="Arora M."/>
        </authorList>
    </citation>
    <scope>NUCLEOTIDE SEQUENCE [LARGE SCALE GENOMIC DNA]</scope>
    <source>
        <strain evidence="1 2">MRHRU-235-G</strain>
    </source>
</reference>
<name>A0AAD0KSY3_MYCLR</name>
<sequence length="76" mass="8706">MIIDDADNTCWVSLHGAVFCPTRHFSHRRQRGCNIGADQRWAEIVLDRLMRALLEDLVNEMALRALKGSARRSLLD</sequence>
<gene>
    <name evidence="1" type="ORF">DIJ64_02515</name>
</gene>
<dbReference type="AlphaFoldDB" id="A0AAD0KSY3"/>
<evidence type="ECO:0000313" key="1">
    <source>
        <dbReference type="EMBL" id="AWV47373.1"/>
    </source>
</evidence>
<evidence type="ECO:0000313" key="2">
    <source>
        <dbReference type="Proteomes" id="UP000249682"/>
    </source>
</evidence>
<proteinExistence type="predicted"/>
<accession>A0AAD0KSY3</accession>